<dbReference type="RefSeq" id="WP_192006937.1">
    <property type="nucleotide sequence ID" value="NZ_JACYTQ010000001.1"/>
</dbReference>
<dbReference type="Proteomes" id="UP000647133">
    <property type="component" value="Unassembled WGS sequence"/>
</dbReference>
<evidence type="ECO:0000313" key="1">
    <source>
        <dbReference type="EMBL" id="MBD8487149.1"/>
    </source>
</evidence>
<proteinExistence type="predicted"/>
<sequence length="421" mass="47736">MKKFNRSITYTVLFLMMFFIVNASWAQRDLMYYRPDNSLGLNVFETTKSTDYVFDGLQVKVGGDFALQFQGLNQENSLDNLVELGSNLNLPTANLNLDVQLENGLRMHLRTYLSAKHHQEAWVKGGYLQMDKLDFVSDGFLEGIMQFTTIKVGMDEINYGDAHFRRTDNARAIFNPFVGNYIMDAFSTEAFAEVFVQNNGLLALVAISNGKLNQSVVVNDNTDNKLSFYGKLGYDDYVSEDFRLRLTGSWYINHGTSTGSYIYGGDRAGGRYYNVMQTLDGDGSDFEGRFNPRFTELTALQFNPFLKYKGLEFFGIYEVAMNGEDQGNGQFTQLAAELLYRFGEDERFYLGGRYNQVKGEQTEDAATLTIDRFNIGGGWFMTKNIVAKIEYVKQNYDGYPTESKYNGGEFSGLNIEAAISF</sequence>
<protein>
    <recommendedName>
        <fullName evidence="3">Phosphate-selective porin O and P</fullName>
    </recommendedName>
</protein>
<dbReference type="EMBL" id="JACYTQ010000001">
    <property type="protein sequence ID" value="MBD8487149.1"/>
    <property type="molecule type" value="Genomic_DNA"/>
</dbReference>
<name>A0ABR9AFE8_9BACT</name>
<evidence type="ECO:0008006" key="3">
    <source>
        <dbReference type="Google" id="ProtNLM"/>
    </source>
</evidence>
<gene>
    <name evidence="1" type="ORF">IFO69_00175</name>
</gene>
<keyword evidence="2" id="KW-1185">Reference proteome</keyword>
<comment type="caution">
    <text evidence="1">The sequence shown here is derived from an EMBL/GenBank/DDBJ whole genome shotgun (WGS) entry which is preliminary data.</text>
</comment>
<accession>A0ABR9AFE8</accession>
<reference evidence="1 2" key="1">
    <citation type="submission" date="2020-09" db="EMBL/GenBank/DDBJ databases">
        <title>Echinicola sp. CAU 1574 isolated from sand of Sido Beach.</title>
        <authorList>
            <person name="Kim W."/>
        </authorList>
    </citation>
    <scope>NUCLEOTIDE SEQUENCE [LARGE SCALE GENOMIC DNA]</scope>
    <source>
        <strain evidence="1 2">CAU 1574</strain>
    </source>
</reference>
<evidence type="ECO:0000313" key="2">
    <source>
        <dbReference type="Proteomes" id="UP000647133"/>
    </source>
</evidence>
<organism evidence="1 2">
    <name type="scientific">Echinicola arenosa</name>
    <dbReference type="NCBI Taxonomy" id="2774144"/>
    <lineage>
        <taxon>Bacteria</taxon>
        <taxon>Pseudomonadati</taxon>
        <taxon>Bacteroidota</taxon>
        <taxon>Cytophagia</taxon>
        <taxon>Cytophagales</taxon>
        <taxon>Cyclobacteriaceae</taxon>
        <taxon>Echinicola</taxon>
    </lineage>
</organism>